<keyword evidence="2" id="KW-1185">Reference proteome</keyword>
<dbReference type="PANTHER" id="PTHR39456:SF1">
    <property type="entry name" value="METAL-DEPENDENT HYDROLASE"/>
    <property type="match status" value="1"/>
</dbReference>
<proteinExistence type="predicted"/>
<dbReference type="InterPro" id="IPR016516">
    <property type="entry name" value="UCP07580"/>
</dbReference>
<dbReference type="OrthoDB" id="4760165at2"/>
<dbReference type="Pfam" id="PF10118">
    <property type="entry name" value="Metal_hydrol"/>
    <property type="match status" value="1"/>
</dbReference>
<evidence type="ECO:0008006" key="3">
    <source>
        <dbReference type="Google" id="ProtNLM"/>
    </source>
</evidence>
<comment type="caution">
    <text evidence="1">The sequence shown here is derived from an EMBL/GenBank/DDBJ whole genome shotgun (WGS) entry which is preliminary data.</text>
</comment>
<accession>A0A4Q7YHS9</accession>
<dbReference type="RefSeq" id="WP_130415202.1">
    <property type="nucleotide sequence ID" value="NZ_SHKX01000015.1"/>
</dbReference>
<protein>
    <recommendedName>
        <fullName evidence="3">Metal-dependent hydrolase</fullName>
    </recommendedName>
</protein>
<organism evidence="1 2">
    <name type="scientific">Fluviicoccus keumensis</name>
    <dbReference type="NCBI Taxonomy" id="1435465"/>
    <lineage>
        <taxon>Bacteria</taxon>
        <taxon>Pseudomonadati</taxon>
        <taxon>Pseudomonadota</taxon>
        <taxon>Gammaproteobacteria</taxon>
        <taxon>Moraxellales</taxon>
        <taxon>Moraxellaceae</taxon>
        <taxon>Fluviicoccus</taxon>
    </lineage>
</organism>
<dbReference type="EMBL" id="SHKX01000015">
    <property type="protein sequence ID" value="RZU37102.1"/>
    <property type="molecule type" value="Genomic_DNA"/>
</dbReference>
<gene>
    <name evidence="1" type="ORF">EV700_2971</name>
</gene>
<reference evidence="1 2" key="1">
    <citation type="submission" date="2019-02" db="EMBL/GenBank/DDBJ databases">
        <title>Genomic Encyclopedia of Type Strains, Phase IV (KMG-IV): sequencing the most valuable type-strain genomes for metagenomic binning, comparative biology and taxonomic classification.</title>
        <authorList>
            <person name="Goeker M."/>
        </authorList>
    </citation>
    <scope>NUCLEOTIDE SEQUENCE [LARGE SCALE GENOMIC DNA]</scope>
    <source>
        <strain evidence="1 2">DSM 105135</strain>
    </source>
</reference>
<evidence type="ECO:0000313" key="1">
    <source>
        <dbReference type="EMBL" id="RZU37102.1"/>
    </source>
</evidence>
<dbReference type="PANTHER" id="PTHR39456">
    <property type="entry name" value="METAL-DEPENDENT HYDROLASE"/>
    <property type="match status" value="1"/>
</dbReference>
<dbReference type="AlphaFoldDB" id="A0A4Q7YHS9"/>
<name>A0A4Q7YHS9_9GAMM</name>
<dbReference type="PIRSF" id="PIRSF007580">
    <property type="entry name" value="UCP07580"/>
    <property type="match status" value="1"/>
</dbReference>
<dbReference type="Proteomes" id="UP000292423">
    <property type="component" value="Unassembled WGS sequence"/>
</dbReference>
<sequence>MTTKKTVTPAGTPNIPVRRMDFEFDDAIPLYWFDNNPLLTMLLTGLSCTFPEGERMFMRAVRHYQDRITDPDLQKEVRAFIGQEAHHGKEHEAFNNLMARKGLPIEQITTFVKKAIAKEESVFSKERMLAKTCALEHFTAMFAETVLEHPEFLDAIDERLRPLWLWHAVEESEHKAVAFDVYQQQVGSYWTRTSEMALTTVLFSFFTGFHTVQLLHHQGELGNWRAVATGLGKLAGPKGFFRGMLPRYLAYYRPDFHPNQSDSRALREKGLRLLKDYLGDKMPLAA</sequence>
<evidence type="ECO:0000313" key="2">
    <source>
        <dbReference type="Proteomes" id="UP000292423"/>
    </source>
</evidence>